<feature type="domain" description="Glutamine amidotransferase" evidence="1">
    <location>
        <begin position="60"/>
        <end position="195"/>
    </location>
</feature>
<dbReference type="Gene3D" id="3.40.50.880">
    <property type="match status" value="1"/>
</dbReference>
<reference evidence="2 3" key="1">
    <citation type="submission" date="2020-11" db="EMBL/GenBank/DDBJ databases">
        <authorList>
            <person name="Lassalle F."/>
        </authorList>
    </citation>
    <scope>NUCLEOTIDE SEQUENCE [LARGE SCALE GENOMIC DNA]</scope>
    <source>
        <strain evidence="2 3">AB21</strain>
    </source>
</reference>
<gene>
    <name evidence="2" type="ORF">RHAB21_00138</name>
</gene>
<evidence type="ECO:0000259" key="1">
    <source>
        <dbReference type="Pfam" id="PF00117"/>
    </source>
</evidence>
<dbReference type="InterPro" id="IPR044992">
    <property type="entry name" value="ChyE-like"/>
</dbReference>
<keyword evidence="3" id="KW-1185">Reference proteome</keyword>
<dbReference type="Pfam" id="PF00117">
    <property type="entry name" value="GATase"/>
    <property type="match status" value="1"/>
</dbReference>
<accession>A0ABM8PCJ8</accession>
<dbReference type="PROSITE" id="PS51273">
    <property type="entry name" value="GATASE_TYPE_1"/>
    <property type="match status" value="1"/>
</dbReference>
<sequence length="265" mass="29638">MMPKSRPSIPSEPPGAQRKLPVLVVLHQENSSSGRVGQMLVEKGFPLDIRRPVLGDPLPETLAGHSGAVIFGGPMSANDPEPYIRKETDWIGVPLKENKPFLGICLGAQMMVRHLGGTVAAHKDDLAEIGWYPLRATEHGRLLMPHWPQMVYHFHREGFSLPHGAQRLAEGDAYPNQAIRYGDNAWGVQFHAELTRAMMQRWVVRGEHRFIMPNAQKGSEHLEGRMIFDAPLRQWLWHFLDLIFERDAASTSGARPVSDGPRAAS</sequence>
<dbReference type="PANTHER" id="PTHR42695">
    <property type="entry name" value="GLUTAMINE AMIDOTRANSFERASE YLR126C-RELATED"/>
    <property type="match status" value="1"/>
</dbReference>
<dbReference type="NCBIfam" id="NF005072">
    <property type="entry name" value="PRK06490.1"/>
    <property type="match status" value="1"/>
</dbReference>
<dbReference type="Proteomes" id="UP000601041">
    <property type="component" value="Unassembled WGS sequence"/>
</dbReference>
<dbReference type="InterPro" id="IPR029062">
    <property type="entry name" value="Class_I_gatase-like"/>
</dbReference>
<dbReference type="CDD" id="cd01741">
    <property type="entry name" value="GATase1_1"/>
    <property type="match status" value="1"/>
</dbReference>
<protein>
    <submittedName>
        <fullName evidence="2">Glutamine amidotransferase</fullName>
    </submittedName>
</protein>
<organism evidence="2 3">
    <name type="scientific">Pseudorhizobium halotolerans</name>
    <dbReference type="NCBI Taxonomy" id="1233081"/>
    <lineage>
        <taxon>Bacteria</taxon>
        <taxon>Pseudomonadati</taxon>
        <taxon>Pseudomonadota</taxon>
        <taxon>Alphaproteobacteria</taxon>
        <taxon>Hyphomicrobiales</taxon>
        <taxon>Rhizobiaceae</taxon>
        <taxon>Rhizobium/Agrobacterium group</taxon>
        <taxon>Pseudorhizobium</taxon>
    </lineage>
</organism>
<dbReference type="SUPFAM" id="SSF52317">
    <property type="entry name" value="Class I glutamine amidotransferase-like"/>
    <property type="match status" value="1"/>
</dbReference>
<keyword evidence="2" id="KW-0315">Glutamine amidotransferase</keyword>
<evidence type="ECO:0000313" key="3">
    <source>
        <dbReference type="Proteomes" id="UP000601041"/>
    </source>
</evidence>
<evidence type="ECO:0000313" key="2">
    <source>
        <dbReference type="EMBL" id="CAD7023170.1"/>
    </source>
</evidence>
<comment type="caution">
    <text evidence="2">The sequence shown here is derived from an EMBL/GenBank/DDBJ whole genome shotgun (WGS) entry which is preliminary data.</text>
</comment>
<dbReference type="PANTHER" id="PTHR42695:SF5">
    <property type="entry name" value="GLUTAMINE AMIDOTRANSFERASE YLR126C-RELATED"/>
    <property type="match status" value="1"/>
</dbReference>
<dbReference type="EMBL" id="CABFWE030000001">
    <property type="protein sequence ID" value="CAD7023170.1"/>
    <property type="molecule type" value="Genomic_DNA"/>
</dbReference>
<name>A0ABM8PCJ8_9HYPH</name>
<proteinExistence type="predicted"/>
<dbReference type="InterPro" id="IPR017926">
    <property type="entry name" value="GATASE"/>
</dbReference>